<feature type="region of interest" description="Disordered" evidence="1">
    <location>
        <begin position="160"/>
        <end position="252"/>
    </location>
</feature>
<proteinExistence type="predicted"/>
<feature type="compositionally biased region" description="Pro residues" evidence="1">
    <location>
        <begin position="305"/>
        <end position="317"/>
    </location>
</feature>
<dbReference type="SMART" id="SM00728">
    <property type="entry name" value="ChW"/>
    <property type="match status" value="1"/>
</dbReference>
<gene>
    <name evidence="2" type="ORF">ACFP2V_08505</name>
</gene>
<dbReference type="EMBL" id="JBHSPC010000019">
    <property type="protein sequence ID" value="MFC5670148.1"/>
    <property type="molecule type" value="Genomic_DNA"/>
</dbReference>
<protein>
    <recommendedName>
        <fullName evidence="4">Hydrogenase expression protein HypA</fullName>
    </recommendedName>
</protein>
<feature type="compositionally biased region" description="Gly residues" evidence="1">
    <location>
        <begin position="275"/>
        <end position="284"/>
    </location>
</feature>
<organism evidence="2 3">
    <name type="scientific">Streptomyces incanus</name>
    <dbReference type="NCBI Taxonomy" id="887453"/>
    <lineage>
        <taxon>Bacteria</taxon>
        <taxon>Bacillati</taxon>
        <taxon>Actinomycetota</taxon>
        <taxon>Actinomycetes</taxon>
        <taxon>Kitasatosporales</taxon>
        <taxon>Streptomycetaceae</taxon>
        <taxon>Streptomyces</taxon>
    </lineage>
</organism>
<feature type="compositionally biased region" description="Pro residues" evidence="1">
    <location>
        <begin position="165"/>
        <end position="175"/>
    </location>
</feature>
<name>A0ABW0XK32_9ACTN</name>
<feature type="region of interest" description="Disordered" evidence="1">
    <location>
        <begin position="1"/>
        <end position="43"/>
    </location>
</feature>
<feature type="compositionally biased region" description="Basic and acidic residues" evidence="1">
    <location>
        <begin position="325"/>
        <end position="339"/>
    </location>
</feature>
<dbReference type="Pfam" id="PF07538">
    <property type="entry name" value="ChW"/>
    <property type="match status" value="1"/>
</dbReference>
<feature type="compositionally biased region" description="Low complexity" evidence="1">
    <location>
        <begin position="212"/>
        <end position="223"/>
    </location>
</feature>
<sequence length="551" mass="55962">MSRDEADEPVDGGEHTESGRTPDPSPHFTVVISGDGSAAIDGEPVQVAEGEAVDAAILDTLHRHARDRGITVTAAISDPAAGYVAFVEVSPDGSSSLLEQQQEPEASAPAPVPAPAPSLVKGDALDDADDDGPAGDTSPAVAPGVDAHEDAHDDFDEAAYALPEPEGPPPPPPSDGPGSESGSGPESGAGPGSGVGVGVGVARGRGLGWNSGSGSASRSEPAARPVPPPRPARRTASRQSDDEFEGPGLLSRPLVVGPVALGVAALVVVPLVILGSGGSDGGGNQEQAAARASSSPSAEGSPTLETPPRPIPPPPSPTSASPSAEPKDKDKSKAKDKNKPQPKPKPTDIPGAKNGGGVTVTVTATPPKDTTTVTAKPPQDTTTVTAKPPQDTAASAVKRLAGNDPSGRHICYRAYVAGQGWQKPVCDGTIAGTSGQNRPIKALNIAVHGVDGSAANAFRHSSKPVDGRGEWQPSWTAITGDGKNFYIGSSKRNAPNMLGFAINVGSGEVCHTVRLRQGDWAQRTCSKPRPDYTFGGTLDNDVWLEAVKFTV</sequence>
<accession>A0ABW0XK32</accession>
<feature type="compositionally biased region" description="Low complexity" evidence="1">
    <location>
        <begin position="359"/>
        <end position="378"/>
    </location>
</feature>
<dbReference type="RefSeq" id="WP_381207869.1">
    <property type="nucleotide sequence ID" value="NZ_JBHSPC010000019.1"/>
</dbReference>
<feature type="compositionally biased region" description="Gly residues" evidence="1">
    <location>
        <begin position="179"/>
        <end position="211"/>
    </location>
</feature>
<evidence type="ECO:0000256" key="1">
    <source>
        <dbReference type="SAM" id="MobiDB-lite"/>
    </source>
</evidence>
<feature type="region of interest" description="Disordered" evidence="1">
    <location>
        <begin position="274"/>
        <end position="394"/>
    </location>
</feature>
<evidence type="ECO:0000313" key="2">
    <source>
        <dbReference type="EMBL" id="MFC5670148.1"/>
    </source>
</evidence>
<feature type="compositionally biased region" description="Low complexity" evidence="1">
    <location>
        <begin position="94"/>
        <end position="109"/>
    </location>
</feature>
<keyword evidence="3" id="KW-1185">Reference proteome</keyword>
<feature type="region of interest" description="Disordered" evidence="1">
    <location>
        <begin position="94"/>
        <end position="148"/>
    </location>
</feature>
<feature type="compositionally biased region" description="Acidic residues" evidence="1">
    <location>
        <begin position="1"/>
        <end position="11"/>
    </location>
</feature>
<comment type="caution">
    <text evidence="2">The sequence shown here is derived from an EMBL/GenBank/DDBJ whole genome shotgun (WGS) entry which is preliminary data.</text>
</comment>
<reference evidence="3" key="1">
    <citation type="journal article" date="2019" name="Int. J. Syst. Evol. Microbiol.">
        <title>The Global Catalogue of Microorganisms (GCM) 10K type strain sequencing project: providing services to taxonomists for standard genome sequencing and annotation.</title>
        <authorList>
            <consortium name="The Broad Institute Genomics Platform"/>
            <consortium name="The Broad Institute Genome Sequencing Center for Infectious Disease"/>
            <person name="Wu L."/>
            <person name="Ma J."/>
        </authorList>
    </citation>
    <scope>NUCLEOTIDE SEQUENCE [LARGE SCALE GENOMIC DNA]</scope>
    <source>
        <strain evidence="3">JCM 13852</strain>
    </source>
</reference>
<evidence type="ECO:0008006" key="4">
    <source>
        <dbReference type="Google" id="ProtNLM"/>
    </source>
</evidence>
<feature type="compositionally biased region" description="Low complexity" evidence="1">
    <location>
        <begin position="288"/>
        <end position="304"/>
    </location>
</feature>
<evidence type="ECO:0000313" key="3">
    <source>
        <dbReference type="Proteomes" id="UP001596183"/>
    </source>
</evidence>
<dbReference type="InterPro" id="IPR006637">
    <property type="entry name" value="ChW"/>
</dbReference>
<dbReference type="Proteomes" id="UP001596183">
    <property type="component" value="Unassembled WGS sequence"/>
</dbReference>